<reference evidence="1 2" key="1">
    <citation type="submission" date="2014-04" db="EMBL/GenBank/DDBJ databases">
        <authorList>
            <consortium name="International Citrus Genome Consortium"/>
            <person name="Gmitter F."/>
            <person name="Chen C."/>
            <person name="Farmerie W."/>
            <person name="Harkins T."/>
            <person name="Desany B."/>
            <person name="Mohiuddin M."/>
            <person name="Kodira C."/>
            <person name="Borodovsky M."/>
            <person name="Lomsadze A."/>
            <person name="Burns P."/>
            <person name="Jenkins J."/>
            <person name="Prochnik S."/>
            <person name="Shu S."/>
            <person name="Chapman J."/>
            <person name="Pitluck S."/>
            <person name="Schmutz J."/>
            <person name="Rokhsar D."/>
        </authorList>
    </citation>
    <scope>NUCLEOTIDE SEQUENCE</scope>
</reference>
<dbReference type="EMBL" id="KK785180">
    <property type="protein sequence ID" value="KDO47324.1"/>
    <property type="molecule type" value="Genomic_DNA"/>
</dbReference>
<keyword evidence="2" id="KW-1185">Reference proteome</keyword>
<organism evidence="1 2">
    <name type="scientific">Citrus sinensis</name>
    <name type="common">Sweet orange</name>
    <name type="synonym">Citrus aurantium var. sinensis</name>
    <dbReference type="NCBI Taxonomy" id="2711"/>
    <lineage>
        <taxon>Eukaryota</taxon>
        <taxon>Viridiplantae</taxon>
        <taxon>Streptophyta</taxon>
        <taxon>Embryophyta</taxon>
        <taxon>Tracheophyta</taxon>
        <taxon>Spermatophyta</taxon>
        <taxon>Magnoliopsida</taxon>
        <taxon>eudicotyledons</taxon>
        <taxon>Gunneridae</taxon>
        <taxon>Pentapetalae</taxon>
        <taxon>rosids</taxon>
        <taxon>malvids</taxon>
        <taxon>Sapindales</taxon>
        <taxon>Rutaceae</taxon>
        <taxon>Aurantioideae</taxon>
        <taxon>Citrus</taxon>
    </lineage>
</organism>
<accession>A0A067DWG6</accession>
<sequence length="50" mass="5576">TNRCEIHYTGPISDPSLTVGASSRSLHNSLLPLAVHTNICKYQGLPFRYF</sequence>
<evidence type="ECO:0000313" key="2">
    <source>
        <dbReference type="Proteomes" id="UP000027120"/>
    </source>
</evidence>
<feature type="non-terminal residue" evidence="1">
    <location>
        <position position="1"/>
    </location>
</feature>
<feature type="non-terminal residue" evidence="1">
    <location>
        <position position="50"/>
    </location>
</feature>
<proteinExistence type="predicted"/>
<name>A0A067DWG6_CITSI</name>
<gene>
    <name evidence="1" type="ORF">CISIN_1g0426561mg</name>
</gene>
<dbReference type="AlphaFoldDB" id="A0A067DWG6"/>
<evidence type="ECO:0000313" key="1">
    <source>
        <dbReference type="EMBL" id="KDO47324.1"/>
    </source>
</evidence>
<protein>
    <submittedName>
        <fullName evidence="1">Uncharacterized protein</fullName>
    </submittedName>
</protein>
<dbReference type="Proteomes" id="UP000027120">
    <property type="component" value="Unassembled WGS sequence"/>
</dbReference>